<accession>A0ABP4TTX8</accession>
<protein>
    <submittedName>
        <fullName evidence="1">Uncharacterized protein</fullName>
    </submittedName>
</protein>
<proteinExistence type="predicted"/>
<comment type="caution">
    <text evidence="1">The sequence shown here is derived from an EMBL/GenBank/DDBJ whole genome shotgun (WGS) entry which is preliminary data.</text>
</comment>
<evidence type="ECO:0000313" key="2">
    <source>
        <dbReference type="Proteomes" id="UP001501690"/>
    </source>
</evidence>
<evidence type="ECO:0000313" key="1">
    <source>
        <dbReference type="EMBL" id="GAA1693733.1"/>
    </source>
</evidence>
<dbReference type="EMBL" id="BAAAPL010000001">
    <property type="protein sequence ID" value="GAA1693733.1"/>
    <property type="molecule type" value="Genomic_DNA"/>
</dbReference>
<dbReference type="Proteomes" id="UP001501690">
    <property type="component" value="Unassembled WGS sequence"/>
</dbReference>
<sequence>MPEVVITIDLRPSWSQRMMHALDSDEVTRRMEDLATSALKQFVRQTYVTVTATSNGLSRSLLRDRWDVIGNPMLEELRAKVIELQHRSLLLEELLRQAGISVP</sequence>
<reference evidence="2" key="1">
    <citation type="journal article" date="2019" name="Int. J. Syst. Evol. Microbiol.">
        <title>The Global Catalogue of Microorganisms (GCM) 10K type strain sequencing project: providing services to taxonomists for standard genome sequencing and annotation.</title>
        <authorList>
            <consortium name="The Broad Institute Genomics Platform"/>
            <consortium name="The Broad Institute Genome Sequencing Center for Infectious Disease"/>
            <person name="Wu L."/>
            <person name="Ma J."/>
        </authorList>
    </citation>
    <scope>NUCLEOTIDE SEQUENCE [LARGE SCALE GENOMIC DNA]</scope>
    <source>
        <strain evidence="2">JCM 15577</strain>
    </source>
</reference>
<dbReference type="RefSeq" id="WP_344069780.1">
    <property type="nucleotide sequence ID" value="NZ_BAAAPL010000001.1"/>
</dbReference>
<name>A0ABP4TTX8_9MICO</name>
<organism evidence="1 2">
    <name type="scientific">Microbacterium sediminicola</name>
    <dbReference type="NCBI Taxonomy" id="415210"/>
    <lineage>
        <taxon>Bacteria</taxon>
        <taxon>Bacillati</taxon>
        <taxon>Actinomycetota</taxon>
        <taxon>Actinomycetes</taxon>
        <taxon>Micrococcales</taxon>
        <taxon>Microbacteriaceae</taxon>
        <taxon>Microbacterium</taxon>
    </lineage>
</organism>
<gene>
    <name evidence="1" type="ORF">GCM10009808_08570</name>
</gene>
<keyword evidence="2" id="KW-1185">Reference proteome</keyword>